<sequence>MCQNHIETFTEAPRAHLAIHLPAWINEVVDWQQPLYSDDEKMTLAIELARQNVLRGTGGPFASIIVHRQSGLILSVGVNQVVAQNNSTLHGEVMAIMLGEQRLQQFSLDSQSDEYELFTSCEPCAMCMGAILWSGVKRLVCAATGDDARAIGFDEGPVFEQSYDYLRHAGIDVIRNQQQPAGKAVLELYLQEGGKLYNGKAGS</sequence>
<dbReference type="CDD" id="cd01285">
    <property type="entry name" value="nucleoside_deaminase"/>
    <property type="match status" value="1"/>
</dbReference>
<evidence type="ECO:0000256" key="2">
    <source>
        <dbReference type="ARBA" id="ARBA00022833"/>
    </source>
</evidence>
<dbReference type="GO" id="GO:0006152">
    <property type="term" value="P:purine nucleoside catabolic process"/>
    <property type="evidence" value="ECO:0007669"/>
    <property type="project" value="TreeGrafter"/>
</dbReference>
<dbReference type="GO" id="GO:0008270">
    <property type="term" value="F:zinc ion binding"/>
    <property type="evidence" value="ECO:0007669"/>
    <property type="project" value="InterPro"/>
</dbReference>
<dbReference type="Gene3D" id="3.40.140.10">
    <property type="entry name" value="Cytidine Deaminase, domain 2"/>
    <property type="match status" value="1"/>
</dbReference>
<dbReference type="GO" id="GO:0047974">
    <property type="term" value="F:guanosine deaminase activity"/>
    <property type="evidence" value="ECO:0007669"/>
    <property type="project" value="TreeGrafter"/>
</dbReference>
<keyword evidence="2" id="KW-0862">Zinc</keyword>
<dbReference type="SUPFAM" id="SSF53927">
    <property type="entry name" value="Cytidine deaminase-like"/>
    <property type="match status" value="1"/>
</dbReference>
<evidence type="ECO:0000313" key="4">
    <source>
        <dbReference type="EMBL" id="MBB6055517.1"/>
    </source>
</evidence>
<evidence type="ECO:0000259" key="3">
    <source>
        <dbReference type="PROSITE" id="PS51747"/>
    </source>
</evidence>
<comment type="caution">
    <text evidence="4">The sequence shown here is derived from an EMBL/GenBank/DDBJ whole genome shotgun (WGS) entry which is preliminary data.</text>
</comment>
<dbReference type="InterPro" id="IPR016192">
    <property type="entry name" value="APOBEC/CMP_deaminase_Zn-bd"/>
</dbReference>
<feature type="domain" description="CMP/dCMP-type deaminase" evidence="3">
    <location>
        <begin position="36"/>
        <end position="166"/>
    </location>
</feature>
<protein>
    <submittedName>
        <fullName evidence="4">tRNA(Arg) A34 adenosine deaminase TadA</fullName>
    </submittedName>
</protein>
<dbReference type="PROSITE" id="PS00903">
    <property type="entry name" value="CYT_DCMP_DEAMINASES_1"/>
    <property type="match status" value="1"/>
</dbReference>
<dbReference type="Pfam" id="PF00383">
    <property type="entry name" value="dCMP_cyt_deam_1"/>
    <property type="match status" value="1"/>
</dbReference>
<dbReference type="AlphaFoldDB" id="A0A841GD32"/>
<dbReference type="RefSeq" id="WP_188026293.1">
    <property type="nucleotide sequence ID" value="NZ_JACHGR010000004.1"/>
</dbReference>
<dbReference type="InterPro" id="IPR016193">
    <property type="entry name" value="Cytidine_deaminase-like"/>
</dbReference>
<keyword evidence="5" id="KW-1185">Reference proteome</keyword>
<dbReference type="PANTHER" id="PTHR11079:SF161">
    <property type="entry name" value="CMP_DCMP-TYPE DEAMINASE DOMAIN-CONTAINING PROTEIN"/>
    <property type="match status" value="1"/>
</dbReference>
<dbReference type="PROSITE" id="PS51747">
    <property type="entry name" value="CYT_DCMP_DEAMINASES_2"/>
    <property type="match status" value="1"/>
</dbReference>
<organism evidence="4 5">
    <name type="scientific">Tolumonas osonensis</name>
    <dbReference type="NCBI Taxonomy" id="675874"/>
    <lineage>
        <taxon>Bacteria</taxon>
        <taxon>Pseudomonadati</taxon>
        <taxon>Pseudomonadota</taxon>
        <taxon>Gammaproteobacteria</taxon>
        <taxon>Aeromonadales</taxon>
        <taxon>Aeromonadaceae</taxon>
        <taxon>Tolumonas</taxon>
    </lineage>
</organism>
<reference evidence="4 5" key="1">
    <citation type="submission" date="2020-08" db="EMBL/GenBank/DDBJ databases">
        <title>Genomic Encyclopedia of Type Strains, Phase IV (KMG-IV): sequencing the most valuable type-strain genomes for metagenomic binning, comparative biology and taxonomic classification.</title>
        <authorList>
            <person name="Goeker M."/>
        </authorList>
    </citation>
    <scope>NUCLEOTIDE SEQUENCE [LARGE SCALE GENOMIC DNA]</scope>
    <source>
        <strain evidence="4 5">DSM 22975</strain>
    </source>
</reference>
<evidence type="ECO:0000313" key="5">
    <source>
        <dbReference type="Proteomes" id="UP000585721"/>
    </source>
</evidence>
<name>A0A841GD32_9GAMM</name>
<dbReference type="InterPro" id="IPR002125">
    <property type="entry name" value="CMP_dCMP_dom"/>
</dbReference>
<keyword evidence="1" id="KW-0479">Metal-binding</keyword>
<dbReference type="PANTHER" id="PTHR11079">
    <property type="entry name" value="CYTOSINE DEAMINASE FAMILY MEMBER"/>
    <property type="match status" value="1"/>
</dbReference>
<dbReference type="Proteomes" id="UP000585721">
    <property type="component" value="Unassembled WGS sequence"/>
</dbReference>
<proteinExistence type="predicted"/>
<evidence type="ECO:0000256" key="1">
    <source>
        <dbReference type="ARBA" id="ARBA00022723"/>
    </source>
</evidence>
<accession>A0A841GD32</accession>
<gene>
    <name evidence="4" type="ORF">HNR75_001423</name>
</gene>
<dbReference type="EMBL" id="JACHGR010000004">
    <property type="protein sequence ID" value="MBB6055517.1"/>
    <property type="molecule type" value="Genomic_DNA"/>
</dbReference>